<accession>A0A844B3L3</accession>
<dbReference type="InterPro" id="IPR027417">
    <property type="entry name" value="P-loop_NTPase"/>
</dbReference>
<gene>
    <name evidence="1" type="ORF">GHT07_18995</name>
</gene>
<sequence>MRSTKRQPIREGHKLASAVEISRQFLRSVRIDADFGREDALSGYVCQGTARGLLESMARQLTDTKQRAFTWTGPYGGGKSSLALMLCSLVGPSAKLRAKANEILDLPSDSRVQKAFEARGNGWLVLPVVGKRASAAAEIAAALAMAKGEPYAGGKRKHLDVVSDLVAEANQHRQGVILVIDELGKFLEASAQEGGDDIYFFQQLAEAASRASGKLVVVGILHQAFEAYASRLGREARDDWAKVQGRFVDIPLVSATDEVIELIGRAIKASPSLDRKPPPGAVDVVSVVAQAVRARRPGTPAGIGSGLARCWPLHPVTAALLGPISKRRFGQNERSTFGFLASREPLGFAEFLEAEPADWRSMYGPARFWDYLRANLEPAILASPDAHRWAVALEAVERSEAKGETQHVEVTKTVALIEMFRNGSGLAPEEAILAVSVQGFEPAQIKAALRQLVEWKILIERKHLGAYGVYAGSDFDIEGAINQARGELGEPSLDRVSALTDLQPILAKRLYQQTGTMRWMTRRIVRMNDIEAVLQRFKPDRGSLGSFILCLHDAEHSDKSADARMHKLSEQFADVPALLGVPANAKQIAELSLELAAAERVFKSRPELEGDSVARRELLGRIAAVRGNLEEELTDAFSLCKWYFKGEVQSKERPASLSAIASSIGASLYDKAPWLFSELVNREEPSSNSNKARKDLMYRMVSHSDSAKLGYEGMPADAGLYFNLLHAPGLHAERKEQGWSFGPPNSSERGRSMSPFWSWTHKHVSQPRKEITLSELYALWAAPPFGVRAGVMPVLALAFYMAHRSTLAMYIGGVFTPEMSESGVDEWLLDPKQVKFQFVAANEDQKRLVSAIAQTVSEQTQTVVAAVPLDAARALVGMVLNLPGWTKRTALVGQLAQDVRGMLLKANDPHRVLFTALPALLQTSDPTRLVDTLREITTELATAYETMLRRVERAVLSALDHTGRTHEELHARAVNVKGITGDFRLDAFAARLEVYDGSSDAIEGLISLAVSKPNANWVDRDIDAALLQLGEWALEFRRAETMAPLRGRPATRRVIGVVFGAKHGQDACGSVDVAEADAAEVDTLVKRLLATVHTERPDIVLAALAETGALLMTQQTRKEVA</sequence>
<protein>
    <submittedName>
        <fullName evidence="1">ATP-binding protein</fullName>
    </submittedName>
</protein>
<keyword evidence="1" id="KW-0547">Nucleotide-binding</keyword>
<evidence type="ECO:0000313" key="2">
    <source>
        <dbReference type="Proteomes" id="UP000487350"/>
    </source>
</evidence>
<organism evidence="1 2">
    <name type="scientific">Caenimonas koreensis DSM 17982</name>
    <dbReference type="NCBI Taxonomy" id="1121255"/>
    <lineage>
        <taxon>Bacteria</taxon>
        <taxon>Pseudomonadati</taxon>
        <taxon>Pseudomonadota</taxon>
        <taxon>Betaproteobacteria</taxon>
        <taxon>Burkholderiales</taxon>
        <taxon>Comamonadaceae</taxon>
        <taxon>Caenimonas</taxon>
    </lineage>
</organism>
<dbReference type="Proteomes" id="UP000487350">
    <property type="component" value="Unassembled WGS sequence"/>
</dbReference>
<name>A0A844B3L3_9BURK</name>
<dbReference type="GO" id="GO:0005524">
    <property type="term" value="F:ATP binding"/>
    <property type="evidence" value="ECO:0007669"/>
    <property type="project" value="UniProtKB-KW"/>
</dbReference>
<dbReference type="RefSeq" id="WP_153586676.1">
    <property type="nucleotide sequence ID" value="NZ_WJBU01000023.1"/>
</dbReference>
<dbReference type="OrthoDB" id="856045at2"/>
<evidence type="ECO:0000313" key="1">
    <source>
        <dbReference type="EMBL" id="MRD49368.1"/>
    </source>
</evidence>
<dbReference type="EMBL" id="WJBU01000023">
    <property type="protein sequence ID" value="MRD49368.1"/>
    <property type="molecule type" value="Genomic_DNA"/>
</dbReference>
<dbReference type="SUPFAM" id="SSF52540">
    <property type="entry name" value="P-loop containing nucleoside triphosphate hydrolases"/>
    <property type="match status" value="1"/>
</dbReference>
<reference evidence="1 2" key="1">
    <citation type="submission" date="2019-11" db="EMBL/GenBank/DDBJ databases">
        <title>Caenimonas koreensis gen. nov., sp. nov., isolated from activated sludge.</title>
        <authorList>
            <person name="Seung H.R."/>
        </authorList>
    </citation>
    <scope>NUCLEOTIDE SEQUENCE [LARGE SCALE GENOMIC DNA]</scope>
    <source>
        <strain evidence="1 2">EMB320</strain>
    </source>
</reference>
<comment type="caution">
    <text evidence="1">The sequence shown here is derived from an EMBL/GenBank/DDBJ whole genome shotgun (WGS) entry which is preliminary data.</text>
</comment>
<keyword evidence="2" id="KW-1185">Reference proteome</keyword>
<keyword evidence="1" id="KW-0067">ATP-binding</keyword>
<proteinExistence type="predicted"/>
<dbReference type="Gene3D" id="3.40.50.300">
    <property type="entry name" value="P-loop containing nucleotide triphosphate hydrolases"/>
    <property type="match status" value="1"/>
</dbReference>
<dbReference type="AlphaFoldDB" id="A0A844B3L3"/>